<organism evidence="2 3">
    <name type="scientific">Ichthyophthirius multifiliis</name>
    <name type="common">White spot disease agent</name>
    <name type="synonym">Ich</name>
    <dbReference type="NCBI Taxonomy" id="5932"/>
    <lineage>
        <taxon>Eukaryota</taxon>
        <taxon>Sar</taxon>
        <taxon>Alveolata</taxon>
        <taxon>Ciliophora</taxon>
        <taxon>Intramacronucleata</taxon>
        <taxon>Oligohymenophorea</taxon>
        <taxon>Hymenostomatida</taxon>
        <taxon>Ophryoglenina</taxon>
        <taxon>Ichthyophthirius</taxon>
    </lineage>
</organism>
<dbReference type="EC" id="2.7.11.1" evidence="2"/>
<proteinExistence type="predicted"/>
<dbReference type="InterPro" id="IPR000719">
    <property type="entry name" value="Prot_kinase_dom"/>
</dbReference>
<evidence type="ECO:0000313" key="3">
    <source>
        <dbReference type="Proteomes" id="UP000008983"/>
    </source>
</evidence>
<sequence>MSANLNFKEKKSKNLGNYTLGKTMGIGAFGKVKQATHILTGELVAIKILEKVKLLMLQTLNVFKERFLYQIKQGIQLQYNYMKLSKHLLIFFQQWNIVVKEKFLTILLNVKDQKKFKQLNFFKKQYMELNIYIKYKLFIEI</sequence>
<dbReference type="GO" id="GO:0005524">
    <property type="term" value="F:ATP binding"/>
    <property type="evidence" value="ECO:0007669"/>
    <property type="project" value="InterPro"/>
</dbReference>
<dbReference type="Proteomes" id="UP000008983">
    <property type="component" value="Unassembled WGS sequence"/>
</dbReference>
<dbReference type="GO" id="GO:0004674">
    <property type="term" value="F:protein serine/threonine kinase activity"/>
    <property type="evidence" value="ECO:0007669"/>
    <property type="project" value="UniProtKB-EC"/>
</dbReference>
<keyword evidence="2" id="KW-0808">Transferase</keyword>
<dbReference type="EMBL" id="GL983057">
    <property type="protein sequence ID" value="EGR34681.1"/>
    <property type="molecule type" value="Genomic_DNA"/>
</dbReference>
<accession>G0QJB8</accession>
<keyword evidence="2" id="KW-0418">Kinase</keyword>
<name>G0QJB8_ICHMU</name>
<dbReference type="InParanoid" id="G0QJB8"/>
<dbReference type="PROSITE" id="PS50011">
    <property type="entry name" value="PROTEIN_KINASE_DOM"/>
    <property type="match status" value="1"/>
</dbReference>
<reference evidence="2 3" key="1">
    <citation type="submission" date="2011-07" db="EMBL/GenBank/DDBJ databases">
        <authorList>
            <person name="Coyne R."/>
            <person name="Brami D."/>
            <person name="Johnson J."/>
            <person name="Hostetler J."/>
            <person name="Hannick L."/>
            <person name="Clark T."/>
            <person name="Cassidy-Hanley D."/>
            <person name="Inman J."/>
        </authorList>
    </citation>
    <scope>NUCLEOTIDE SEQUENCE [LARGE SCALE GENOMIC DNA]</scope>
    <source>
        <strain evidence="2 3">G5</strain>
    </source>
</reference>
<evidence type="ECO:0000259" key="1">
    <source>
        <dbReference type="PROSITE" id="PS50011"/>
    </source>
</evidence>
<keyword evidence="3" id="KW-1185">Reference proteome</keyword>
<dbReference type="OrthoDB" id="504170at2759"/>
<dbReference type="SUPFAM" id="SSF56112">
    <property type="entry name" value="Protein kinase-like (PK-like)"/>
    <property type="match status" value="1"/>
</dbReference>
<evidence type="ECO:0000313" key="2">
    <source>
        <dbReference type="EMBL" id="EGR34681.1"/>
    </source>
</evidence>
<dbReference type="GeneID" id="14910881"/>
<dbReference type="Gene3D" id="3.30.200.20">
    <property type="entry name" value="Phosphorylase Kinase, domain 1"/>
    <property type="match status" value="1"/>
</dbReference>
<feature type="domain" description="Protein kinase" evidence="1">
    <location>
        <begin position="18"/>
        <end position="141"/>
    </location>
</feature>
<dbReference type="AlphaFoldDB" id="G0QJB8"/>
<dbReference type="RefSeq" id="XP_004039985.1">
    <property type="nucleotide sequence ID" value="XM_004039937.1"/>
</dbReference>
<dbReference type="InterPro" id="IPR011009">
    <property type="entry name" value="Kinase-like_dom_sf"/>
</dbReference>
<gene>
    <name evidence="2" type="ORF">IMG5_003970</name>
</gene>
<dbReference type="STRING" id="857967.G0QJB8"/>
<protein>
    <submittedName>
        <fullName evidence="2">Protein kinase domain protein</fullName>
        <ecNumber evidence="2">2.7.11.1</ecNumber>
    </submittedName>
</protein>